<dbReference type="EMBL" id="CP108135">
    <property type="protein sequence ID" value="WTP66603.1"/>
    <property type="molecule type" value="Genomic_DNA"/>
</dbReference>
<keyword evidence="2" id="KW-0812">Transmembrane</keyword>
<evidence type="ECO:0000313" key="3">
    <source>
        <dbReference type="EMBL" id="WTP66603.1"/>
    </source>
</evidence>
<feature type="region of interest" description="Disordered" evidence="1">
    <location>
        <begin position="98"/>
        <end position="120"/>
    </location>
</feature>
<evidence type="ECO:0000256" key="2">
    <source>
        <dbReference type="SAM" id="Phobius"/>
    </source>
</evidence>
<evidence type="ECO:0000313" key="4">
    <source>
        <dbReference type="Proteomes" id="UP001622496"/>
    </source>
</evidence>
<gene>
    <name evidence="3" type="ORF">OG560_14710</name>
</gene>
<evidence type="ECO:0000256" key="1">
    <source>
        <dbReference type="SAM" id="MobiDB-lite"/>
    </source>
</evidence>
<keyword evidence="4" id="KW-1185">Reference proteome</keyword>
<keyword evidence="2" id="KW-0472">Membrane</keyword>
<proteinExistence type="predicted"/>
<reference evidence="3 4" key="1">
    <citation type="submission" date="2022-10" db="EMBL/GenBank/DDBJ databases">
        <title>The complete genomes of actinobacterial strains from the NBC collection.</title>
        <authorList>
            <person name="Joergensen T.S."/>
            <person name="Alvarez Arevalo M."/>
            <person name="Sterndorff E.B."/>
            <person name="Faurdal D."/>
            <person name="Vuksanovic O."/>
            <person name="Mourched A.-S."/>
            <person name="Charusanti P."/>
            <person name="Shaw S."/>
            <person name="Blin K."/>
            <person name="Weber T."/>
        </authorList>
    </citation>
    <scope>NUCLEOTIDE SEQUENCE [LARGE SCALE GENOMIC DNA]</scope>
    <source>
        <strain evidence="3 4">NBC_00185</strain>
    </source>
</reference>
<keyword evidence="2" id="KW-1133">Transmembrane helix</keyword>
<organism evidence="3 4">
    <name type="scientific">[Kitasatospora] papulosa</name>
    <dbReference type="NCBI Taxonomy" id="1464011"/>
    <lineage>
        <taxon>Bacteria</taxon>
        <taxon>Bacillati</taxon>
        <taxon>Actinomycetota</taxon>
        <taxon>Actinomycetes</taxon>
        <taxon>Kitasatosporales</taxon>
        <taxon>Streptomycetaceae</taxon>
        <taxon>Streptomyces</taxon>
    </lineage>
</organism>
<dbReference type="RefSeq" id="WP_406188331.1">
    <property type="nucleotide sequence ID" value="NZ_CP108135.1"/>
</dbReference>
<protein>
    <submittedName>
        <fullName evidence="3">Adhesin</fullName>
    </submittedName>
</protein>
<sequence>MRCQHHGGERGGPLPGMVCPRCGSAERTSHGTGSWIARETLTGRVSTLTRRRKALLAAGVAVALGGLAAAASLLAEGAGGTPPEAMGRAGAVPAPVGGGAPTRIGQAGTDGTEPPGDVTAQPSASTVRYRFTAWAGPGCTTGAYMENGRFENGDAGWYTVDSGGFGESPCDGRFSALPMSGSPDQDRGSSAVWSWYLGDGFRECALTVFVPRSVRDSDVAGSPSVYRVLSDPRDTDSAYTGFAVRQPEHRGTAVDVRSYPVKGDTFAVQLVDRGRDWGDADLVGAHHAAAQLKASCR</sequence>
<name>A0ABZ1K6C0_9ACTN</name>
<dbReference type="Proteomes" id="UP001622496">
    <property type="component" value="Chromosome"/>
</dbReference>
<accession>A0ABZ1K6C0</accession>
<feature type="transmembrane region" description="Helical" evidence="2">
    <location>
        <begin position="54"/>
        <end position="75"/>
    </location>
</feature>